<keyword evidence="1" id="KW-1133">Transmembrane helix</keyword>
<name>A0A9D1AK47_9FIRM</name>
<keyword evidence="1" id="KW-0812">Transmembrane</keyword>
<keyword evidence="1" id="KW-0472">Membrane</keyword>
<feature type="transmembrane region" description="Helical" evidence="1">
    <location>
        <begin position="45"/>
        <end position="65"/>
    </location>
</feature>
<evidence type="ECO:0000313" key="2">
    <source>
        <dbReference type="EMBL" id="HIR46146.1"/>
    </source>
</evidence>
<dbReference type="EMBL" id="DVGZ01000005">
    <property type="protein sequence ID" value="HIR46146.1"/>
    <property type="molecule type" value="Genomic_DNA"/>
</dbReference>
<reference evidence="2" key="1">
    <citation type="submission" date="2020-10" db="EMBL/GenBank/DDBJ databases">
        <authorList>
            <person name="Gilroy R."/>
        </authorList>
    </citation>
    <scope>NUCLEOTIDE SEQUENCE</scope>
    <source>
        <strain evidence="2">ChiSxjej1B13-7958</strain>
    </source>
</reference>
<dbReference type="AlphaFoldDB" id="A0A9D1AK47"/>
<accession>A0A9D1AK47</accession>
<dbReference type="Proteomes" id="UP000824242">
    <property type="component" value="Unassembled WGS sequence"/>
</dbReference>
<sequence length="67" mass="7692">MKFSHRQGDPWLVWLIRIAIGLGLGILSILWLLPLAYAQRGYRAFGGEILLILFVFLIPLFIPSLRK</sequence>
<proteinExistence type="predicted"/>
<evidence type="ECO:0000313" key="3">
    <source>
        <dbReference type="Proteomes" id="UP000824242"/>
    </source>
</evidence>
<gene>
    <name evidence="2" type="ORF">IAB89_00590</name>
</gene>
<evidence type="ECO:0000256" key="1">
    <source>
        <dbReference type="SAM" id="Phobius"/>
    </source>
</evidence>
<comment type="caution">
    <text evidence="2">The sequence shown here is derived from an EMBL/GenBank/DDBJ whole genome shotgun (WGS) entry which is preliminary data.</text>
</comment>
<protein>
    <submittedName>
        <fullName evidence="2">Uncharacterized protein</fullName>
    </submittedName>
</protein>
<feature type="transmembrane region" description="Helical" evidence="1">
    <location>
        <begin position="12"/>
        <end position="33"/>
    </location>
</feature>
<reference evidence="2" key="2">
    <citation type="journal article" date="2021" name="PeerJ">
        <title>Extensive microbial diversity within the chicken gut microbiome revealed by metagenomics and culture.</title>
        <authorList>
            <person name="Gilroy R."/>
            <person name="Ravi A."/>
            <person name="Getino M."/>
            <person name="Pursley I."/>
            <person name="Horton D.L."/>
            <person name="Alikhan N.F."/>
            <person name="Baker D."/>
            <person name="Gharbi K."/>
            <person name="Hall N."/>
            <person name="Watson M."/>
            <person name="Adriaenssens E.M."/>
            <person name="Foster-Nyarko E."/>
            <person name="Jarju S."/>
            <person name="Secka A."/>
            <person name="Antonio M."/>
            <person name="Oren A."/>
            <person name="Chaudhuri R.R."/>
            <person name="La Ragione R."/>
            <person name="Hildebrand F."/>
            <person name="Pallen M.J."/>
        </authorList>
    </citation>
    <scope>NUCLEOTIDE SEQUENCE</scope>
    <source>
        <strain evidence="2">ChiSxjej1B13-7958</strain>
    </source>
</reference>
<organism evidence="2 3">
    <name type="scientific">Candidatus Caccousia avicola</name>
    <dbReference type="NCBI Taxonomy" id="2840721"/>
    <lineage>
        <taxon>Bacteria</taxon>
        <taxon>Bacillati</taxon>
        <taxon>Bacillota</taxon>
        <taxon>Clostridia</taxon>
        <taxon>Eubacteriales</taxon>
        <taxon>Oscillospiraceae</taxon>
        <taxon>Oscillospiraceae incertae sedis</taxon>
        <taxon>Candidatus Caccousia</taxon>
    </lineage>
</organism>